<dbReference type="Gene3D" id="2.60.40.4070">
    <property type="match status" value="1"/>
</dbReference>
<accession>A0A0S8FRZ4</accession>
<dbReference type="EMBL" id="LJUJ01000042">
    <property type="protein sequence ID" value="KPK62333.1"/>
    <property type="molecule type" value="Genomic_DNA"/>
</dbReference>
<evidence type="ECO:0008006" key="3">
    <source>
        <dbReference type="Google" id="ProtNLM"/>
    </source>
</evidence>
<protein>
    <recommendedName>
        <fullName evidence="3">FlgD Ig-like domain-containing protein</fullName>
    </recommendedName>
</protein>
<proteinExistence type="predicted"/>
<evidence type="ECO:0000313" key="1">
    <source>
        <dbReference type="EMBL" id="KPK62333.1"/>
    </source>
</evidence>
<evidence type="ECO:0000313" key="2">
    <source>
        <dbReference type="Proteomes" id="UP000051373"/>
    </source>
</evidence>
<gene>
    <name evidence="1" type="ORF">AMJ83_11225</name>
</gene>
<reference evidence="1 2" key="1">
    <citation type="journal article" date="2015" name="Microbiome">
        <title>Genomic resolution of linkages in carbon, nitrogen, and sulfur cycling among widespread estuary sediment bacteria.</title>
        <authorList>
            <person name="Baker B.J."/>
            <person name="Lazar C.S."/>
            <person name="Teske A.P."/>
            <person name="Dick G.J."/>
        </authorList>
    </citation>
    <scope>NUCLEOTIDE SEQUENCE [LARGE SCALE GENOMIC DNA]</scope>
    <source>
        <strain evidence="1">SM23_42</strain>
    </source>
</reference>
<dbReference type="AlphaFoldDB" id="A0A0S8FRZ4"/>
<name>A0A0S8FRZ4_UNCW3</name>
<sequence length="475" mass="53378">MISEAFVLEGAISQIAIGNVEDYALRGNTGFWPPHFPELQELRVLRKGSNWVLISTNTMSCKVKDITDYYSVSGDPLRKITNLRDDQLYESWFFTTSPSPYWIGTNFEVKPGYAYELVTVRQTKWNTTECYIQTKTGLMSGRGVDSPHIAIHDGTLIAPERSPVWFLDKRTNQPEKGRKIDNADVTNCALAAIGTVRHAESYESKKPHVVYAWVLANDWDGLVFTAYRPDHPSDALTENVIGCGVAKRDRFYSIWFEAGNFKVPWHTGDELVLIVEALKDGKAYFNAVSIILDENAYVQESGEIILVPIPGPIVMDGIARWSKINNENVVGYSVYRDGKAINKDVINTNEYAVSSDVLLRPVIKGGYETLYCSSNTKASSVMMPLTYTFKVHPNPFAGFVRITYGLPRTGRVGINIYDVNGQLVNTLVSGQFEPGHYEAVWFGIDRIGRDVACGVYFVRFITNECDKIEKVILLR</sequence>
<dbReference type="Proteomes" id="UP000051373">
    <property type="component" value="Unassembled WGS sequence"/>
</dbReference>
<comment type="caution">
    <text evidence="1">The sequence shown here is derived from an EMBL/GenBank/DDBJ whole genome shotgun (WGS) entry which is preliminary data.</text>
</comment>
<dbReference type="STRING" id="1703779.AMJ83_11225"/>
<organism evidence="1 2">
    <name type="scientific">candidate division WOR_3 bacterium SM23_42</name>
    <dbReference type="NCBI Taxonomy" id="1703779"/>
    <lineage>
        <taxon>Bacteria</taxon>
        <taxon>Bacteria division WOR-3</taxon>
    </lineage>
</organism>